<dbReference type="EMBL" id="CADCVY010000015">
    <property type="protein sequence ID" value="CAA9490683.1"/>
    <property type="molecule type" value="Genomic_DNA"/>
</dbReference>
<dbReference type="InterPro" id="IPR001206">
    <property type="entry name" value="Diacylglycerol_kinase_cat_dom"/>
</dbReference>
<dbReference type="SMART" id="SM00046">
    <property type="entry name" value="DAGKc"/>
    <property type="match status" value="1"/>
</dbReference>
<dbReference type="Gene3D" id="3.40.50.10330">
    <property type="entry name" value="Probable inorganic polyphosphate/atp-NAD kinase, domain 1"/>
    <property type="match status" value="1"/>
</dbReference>
<protein>
    <submittedName>
        <fullName evidence="2">Sphingosine kinase and enzymes related to eukaryotic diacylglycerol kinase</fullName>
    </submittedName>
</protein>
<dbReference type="AlphaFoldDB" id="A0A6J4SAS2"/>
<feature type="domain" description="DAGKc" evidence="1">
    <location>
        <begin position="37"/>
        <end position="172"/>
    </location>
</feature>
<name>A0A6J4SAS2_9SPHN</name>
<accession>A0A6J4SAS2</accession>
<reference evidence="2" key="1">
    <citation type="submission" date="2020-02" db="EMBL/GenBank/DDBJ databases">
        <authorList>
            <person name="Meier V. D."/>
        </authorList>
    </citation>
    <scope>NUCLEOTIDE SEQUENCE</scope>
    <source>
        <strain evidence="2">AVDCRST_MAG44</strain>
    </source>
</reference>
<organism evidence="2">
    <name type="scientific">uncultured Sphingomonas sp</name>
    <dbReference type="NCBI Taxonomy" id="158754"/>
    <lineage>
        <taxon>Bacteria</taxon>
        <taxon>Pseudomonadati</taxon>
        <taxon>Pseudomonadota</taxon>
        <taxon>Alphaproteobacteria</taxon>
        <taxon>Sphingomonadales</taxon>
        <taxon>Sphingomonadaceae</taxon>
        <taxon>Sphingomonas</taxon>
        <taxon>environmental samples</taxon>
    </lineage>
</organism>
<evidence type="ECO:0000313" key="2">
    <source>
        <dbReference type="EMBL" id="CAA9490683.1"/>
    </source>
</evidence>
<evidence type="ECO:0000259" key="1">
    <source>
        <dbReference type="PROSITE" id="PS50146"/>
    </source>
</evidence>
<dbReference type="GO" id="GO:0016301">
    <property type="term" value="F:kinase activity"/>
    <property type="evidence" value="ECO:0007669"/>
    <property type="project" value="UniProtKB-KW"/>
</dbReference>
<dbReference type="SUPFAM" id="SSF111331">
    <property type="entry name" value="NAD kinase/diacylglycerol kinase-like"/>
    <property type="match status" value="1"/>
</dbReference>
<dbReference type="InterPro" id="IPR016064">
    <property type="entry name" value="NAD/diacylglycerol_kinase_sf"/>
</dbReference>
<proteinExistence type="predicted"/>
<keyword evidence="2" id="KW-0808">Transferase</keyword>
<dbReference type="Pfam" id="PF00781">
    <property type="entry name" value="DAGK_cat"/>
    <property type="match status" value="1"/>
</dbReference>
<dbReference type="PROSITE" id="PS50146">
    <property type="entry name" value="DAGK"/>
    <property type="match status" value="1"/>
</dbReference>
<keyword evidence="2" id="KW-0418">Kinase</keyword>
<dbReference type="InterPro" id="IPR017438">
    <property type="entry name" value="ATP-NAD_kinase_N"/>
</dbReference>
<sequence>MWRYSGLVGEYMLKTAEAAGSGQADGGNAARARACTSPRARIALLSNPKSTGNLAQLPRIRAFCAEHPDLFHYEVEHASQIGQALKTIAQVRPKLLVINGGDGTVQAALTEMHNGGHFGAHSPPVAVLPSGKTNLIALDLGARGDPIAALERLIEAARGDLKPHIVARELIALRRGPTELGGEDKPVIGMFLGGAGLADTMLYCRNKIYPLGLPNGVAHVITAVALLTKTFLRLKASFLPPDAKPLNLSLRGGNRLSGRFSLLAVTTLEKLLLSSDLGANRQGTLKLLAIEERPGSMLGAIFASIGGKLGRSNVRGVHYEEAEQITIESDSSDVILDGETFRAESGRPIFLRPAQPLSFVKLAA</sequence>
<gene>
    <name evidence="2" type="ORF">AVDCRST_MAG44-189</name>
</gene>